<evidence type="ECO:0000256" key="2">
    <source>
        <dbReference type="ARBA" id="ARBA00022606"/>
    </source>
</evidence>
<evidence type="ECO:0000313" key="10">
    <source>
        <dbReference type="EMBL" id="KAG5318774.1"/>
    </source>
</evidence>
<feature type="transmembrane region" description="Helical" evidence="9">
    <location>
        <begin position="259"/>
        <end position="284"/>
    </location>
</feature>
<keyword evidence="8" id="KW-0807">Transducer</keyword>
<dbReference type="GO" id="GO:0007165">
    <property type="term" value="P:signal transduction"/>
    <property type="evidence" value="ECO:0007669"/>
    <property type="project" value="UniProtKB-KW"/>
</dbReference>
<dbReference type="EMBL" id="JAANIA010001848">
    <property type="protein sequence ID" value="KAG5318774.1"/>
    <property type="molecule type" value="Genomic_DNA"/>
</dbReference>
<dbReference type="Proteomes" id="UP000668214">
    <property type="component" value="Unassembled WGS sequence"/>
</dbReference>
<dbReference type="Pfam" id="PF02949">
    <property type="entry name" value="7tm_6"/>
    <property type="match status" value="3"/>
</dbReference>
<feature type="transmembrane region" description="Helical" evidence="9">
    <location>
        <begin position="480"/>
        <end position="500"/>
    </location>
</feature>
<keyword evidence="5 9" id="KW-1133">Transmembrane helix</keyword>
<evidence type="ECO:0000256" key="6">
    <source>
        <dbReference type="ARBA" id="ARBA00023136"/>
    </source>
</evidence>
<dbReference type="AlphaFoldDB" id="A0A836FG04"/>
<dbReference type="GO" id="GO:0005549">
    <property type="term" value="F:odorant binding"/>
    <property type="evidence" value="ECO:0007669"/>
    <property type="project" value="InterPro"/>
</dbReference>
<evidence type="ECO:0000313" key="11">
    <source>
        <dbReference type="Proteomes" id="UP000668214"/>
    </source>
</evidence>
<dbReference type="InterPro" id="IPR004117">
    <property type="entry name" value="7tm6_olfct_rcpt"/>
</dbReference>
<feature type="transmembrane region" description="Helical" evidence="9">
    <location>
        <begin position="672"/>
        <end position="695"/>
    </location>
</feature>
<feature type="transmembrane region" description="Helical" evidence="9">
    <location>
        <begin position="220"/>
        <end position="239"/>
    </location>
</feature>
<evidence type="ECO:0000256" key="9">
    <source>
        <dbReference type="SAM" id="Phobius"/>
    </source>
</evidence>
<comment type="caution">
    <text evidence="10">The sequence shown here is derived from an EMBL/GenBank/DDBJ whole genome shotgun (WGS) entry which is preliminary data.</text>
</comment>
<sequence>MIPTSTVSRSVEIGLHLTGIWPNSSIFFKLLWILVMGIGLIFQYYYLLTHFSTKELPNLIDGLSTTLPHSLLFFKLIVLWVNHRIFKNILTAMSNDWHKYSNMYAMIDKAVLAHRCSKLIISVYSIAVLLYSTASINLNKQSDDDCRELLIKMELPFGFCESPIYEIVMFVQFVRLMASKTIGDAVYGSVWYNLKPQDSRILLFVIMRSQRRLTITAGKFMDLSLEGFANYWWLIIHLGTDDMSHLMDGLSVTMEYSVMFLKLIILWLNSCIFYDILAAMAADWRKAAISEIHTMRNKANLSRHFSNVIIGLHSAAAFSYGIGVLVSHSNDYDIDGDKTPAREFTLKLQLPFESDESPRYELVMCLEFCHQLASSAMTGVLNSLIVTLILHASGQIEILCDALRDVSSDKNNQRFVTSIMKELIGKHQKIIVFSDQIEKIFCYIALIQFLSSSLVICCLGFMISISTQDTIDSSSLMKAIVFYMAATVEAFIFCFCGEYLSAKSKMISDAAYESIWYDFKPNECKLILFIILRSQRRLTITAGKIMDLSLEGFTSGVASNLHVNILKLILWEVRAAIVRKSCQKLTLVVSGFVNEEIKKREFLCEMIPTSTVSRPVEIGLRLTGIWPNSLIFFRLLWTLVMGTALIFQYHYLLVHFSIKELPNLIDGLSTTLPYNLLFFKLIALLFIDILTAMSNDWSEYSNMYTMIDKAILAQRCSKVTIGVYSTAVLLYSTASINFRKQTNGSCRELLIKMELPFEFCNSPIYEIVECVQFVHLMAIASAIGMLDALMVTLMLHIGGQIDLMHQEVEEICPKNNKYNLPATILRSLINKHQKIIAFSENIEGLFSHIALMQFFSNTLIICCIGFLIVTSMGTDEGVKMLVKTLFFYLAITLEVFIFCFAGEYLSNKSRTIGDAVYESVWYTLKPQDCRILLLIIMRSQRRLTITAGKFMDLSLEGFTNVRFY</sequence>
<feature type="transmembrane region" description="Helical" evidence="9">
    <location>
        <begin position="854"/>
        <end position="873"/>
    </location>
</feature>
<evidence type="ECO:0000256" key="7">
    <source>
        <dbReference type="ARBA" id="ARBA00023170"/>
    </source>
</evidence>
<accession>A0A836FG04</accession>
<organism evidence="10 11">
    <name type="scientific">Pseudoatta argentina</name>
    <dbReference type="NCBI Taxonomy" id="621737"/>
    <lineage>
        <taxon>Eukaryota</taxon>
        <taxon>Metazoa</taxon>
        <taxon>Ecdysozoa</taxon>
        <taxon>Arthropoda</taxon>
        <taxon>Hexapoda</taxon>
        <taxon>Insecta</taxon>
        <taxon>Pterygota</taxon>
        <taxon>Neoptera</taxon>
        <taxon>Endopterygota</taxon>
        <taxon>Hymenoptera</taxon>
        <taxon>Apocrita</taxon>
        <taxon>Aculeata</taxon>
        <taxon>Formicoidea</taxon>
        <taxon>Formicidae</taxon>
        <taxon>Myrmicinae</taxon>
        <taxon>Pseudoatta</taxon>
    </lineage>
</organism>
<feature type="non-terminal residue" evidence="10">
    <location>
        <position position="1"/>
    </location>
</feature>
<comment type="subcellular location">
    <subcellularLocation>
        <location evidence="1">Membrane</location>
        <topology evidence="1">Multi-pass membrane protein</topology>
    </subcellularLocation>
</comment>
<dbReference type="GO" id="GO:0004984">
    <property type="term" value="F:olfactory receptor activity"/>
    <property type="evidence" value="ECO:0007669"/>
    <property type="project" value="InterPro"/>
</dbReference>
<evidence type="ECO:0000256" key="4">
    <source>
        <dbReference type="ARBA" id="ARBA00022725"/>
    </source>
</evidence>
<name>A0A836FG04_9HYME</name>
<evidence type="ECO:0000256" key="8">
    <source>
        <dbReference type="ARBA" id="ARBA00023224"/>
    </source>
</evidence>
<feature type="transmembrane region" description="Helical" evidence="9">
    <location>
        <begin position="372"/>
        <end position="390"/>
    </location>
</feature>
<protein>
    <submittedName>
        <fullName evidence="10">OR4 protein</fullName>
    </submittedName>
</protein>
<feature type="transmembrane region" description="Helical" evidence="9">
    <location>
        <begin position="26"/>
        <end position="47"/>
    </location>
</feature>
<feature type="transmembrane region" description="Helical" evidence="9">
    <location>
        <begin position="440"/>
        <end position="465"/>
    </location>
</feature>
<evidence type="ECO:0000256" key="1">
    <source>
        <dbReference type="ARBA" id="ARBA00004141"/>
    </source>
</evidence>
<evidence type="ECO:0000256" key="3">
    <source>
        <dbReference type="ARBA" id="ARBA00022692"/>
    </source>
</evidence>
<keyword evidence="3 9" id="KW-0812">Transmembrane</keyword>
<evidence type="ECO:0000256" key="5">
    <source>
        <dbReference type="ARBA" id="ARBA00022989"/>
    </source>
</evidence>
<dbReference type="PANTHER" id="PTHR21137">
    <property type="entry name" value="ODORANT RECEPTOR"/>
    <property type="match status" value="1"/>
</dbReference>
<keyword evidence="11" id="KW-1185">Reference proteome</keyword>
<keyword evidence="2" id="KW-0716">Sensory transduction</keyword>
<dbReference type="GO" id="GO:0005886">
    <property type="term" value="C:plasma membrane"/>
    <property type="evidence" value="ECO:0007669"/>
    <property type="project" value="UniProtKB-SubCell"/>
</dbReference>
<gene>
    <name evidence="10" type="primary">Gpror4_8</name>
    <name evidence="10" type="ORF">G6Z78_0004200</name>
</gene>
<proteinExistence type="predicted"/>
<feature type="transmembrane region" description="Helical" evidence="9">
    <location>
        <begin position="885"/>
        <end position="905"/>
    </location>
</feature>
<reference evidence="10" key="1">
    <citation type="submission" date="2020-02" db="EMBL/GenBank/DDBJ databases">
        <title>Relaxed selection underlies rapid genomic changes in the transitions from sociality to social parasitism in ants.</title>
        <authorList>
            <person name="Bi X."/>
        </authorList>
    </citation>
    <scope>NUCLEOTIDE SEQUENCE</scope>
    <source>
        <strain evidence="10">BGI-DK2014c</strain>
        <tissue evidence="10">Whole body</tissue>
    </source>
</reference>
<feature type="transmembrane region" description="Helical" evidence="9">
    <location>
        <begin position="631"/>
        <end position="652"/>
    </location>
</feature>
<keyword evidence="4" id="KW-0552">Olfaction</keyword>
<keyword evidence="7" id="KW-0675">Receptor</keyword>
<feature type="transmembrane region" description="Helical" evidence="9">
    <location>
        <begin position="773"/>
        <end position="795"/>
    </location>
</feature>
<keyword evidence="6 9" id="KW-0472">Membrane</keyword>
<feature type="non-terminal residue" evidence="10">
    <location>
        <position position="964"/>
    </location>
</feature>
<feature type="transmembrane region" description="Helical" evidence="9">
    <location>
        <begin position="305"/>
        <end position="326"/>
    </location>
</feature>
<feature type="transmembrane region" description="Helical" evidence="9">
    <location>
        <begin position="67"/>
        <end position="86"/>
    </location>
</feature>
<dbReference type="PANTHER" id="PTHR21137:SF42">
    <property type="entry name" value="ODORANT RECEPTOR 83A"/>
    <property type="match status" value="1"/>
</dbReference>